<accession>A0ABN7PCX3</accession>
<dbReference type="Gene3D" id="3.30.160.60">
    <property type="entry name" value="Classic Zinc Finger"/>
    <property type="match status" value="1"/>
</dbReference>
<dbReference type="InterPro" id="IPR047153">
    <property type="entry name" value="TRIM45/56/19-like"/>
</dbReference>
<gene>
    <name evidence="3" type="ORF">TPAB3V08_LOCUS12592</name>
</gene>
<name>A0ABN7PCX3_TIMPD</name>
<dbReference type="CDD" id="cd19775">
    <property type="entry name" value="Bbox2_TIF1_C-VI"/>
    <property type="match status" value="1"/>
</dbReference>
<evidence type="ECO:0000256" key="1">
    <source>
        <dbReference type="PROSITE-ProRule" id="PRU00024"/>
    </source>
</evidence>
<evidence type="ECO:0000259" key="2">
    <source>
        <dbReference type="PROSITE" id="PS50119"/>
    </source>
</evidence>
<dbReference type="InterPro" id="IPR000315">
    <property type="entry name" value="Znf_B-box"/>
</dbReference>
<sequence>CLLPNHFQESLSLFCETCDQLTCRDCQLSDHREHKYKFIHEIASETKGMIGGLLQEVSYKRVLLTSAMKVIDDRQNMILDKKKSLVKEITQVVV</sequence>
<dbReference type="EMBL" id="CAJPIN010045411">
    <property type="protein sequence ID" value="CAG2065648.1"/>
    <property type="molecule type" value="Genomic_DNA"/>
</dbReference>
<feature type="non-terminal residue" evidence="3">
    <location>
        <position position="94"/>
    </location>
</feature>
<feature type="domain" description="B box-type" evidence="2">
    <location>
        <begin position="1"/>
        <end position="45"/>
    </location>
</feature>
<dbReference type="Proteomes" id="UP001153148">
    <property type="component" value="Unassembled WGS sequence"/>
</dbReference>
<dbReference type="PANTHER" id="PTHR25462">
    <property type="entry name" value="BONUS, ISOFORM C-RELATED"/>
    <property type="match status" value="1"/>
</dbReference>
<proteinExistence type="predicted"/>
<feature type="non-terminal residue" evidence="3">
    <location>
        <position position="1"/>
    </location>
</feature>
<dbReference type="SUPFAM" id="SSF57845">
    <property type="entry name" value="B-box zinc-binding domain"/>
    <property type="match status" value="1"/>
</dbReference>
<reference evidence="3" key="1">
    <citation type="submission" date="2021-03" db="EMBL/GenBank/DDBJ databases">
        <authorList>
            <person name="Tran Van P."/>
        </authorList>
    </citation>
    <scope>NUCLEOTIDE SEQUENCE</scope>
</reference>
<organism evidence="3 4">
    <name type="scientific">Timema podura</name>
    <name type="common">Walking stick</name>
    <dbReference type="NCBI Taxonomy" id="61482"/>
    <lineage>
        <taxon>Eukaryota</taxon>
        <taxon>Metazoa</taxon>
        <taxon>Ecdysozoa</taxon>
        <taxon>Arthropoda</taxon>
        <taxon>Hexapoda</taxon>
        <taxon>Insecta</taxon>
        <taxon>Pterygota</taxon>
        <taxon>Neoptera</taxon>
        <taxon>Polyneoptera</taxon>
        <taxon>Phasmatodea</taxon>
        <taxon>Timematodea</taxon>
        <taxon>Timematoidea</taxon>
        <taxon>Timematidae</taxon>
        <taxon>Timema</taxon>
    </lineage>
</organism>
<evidence type="ECO:0000313" key="4">
    <source>
        <dbReference type="Proteomes" id="UP001153148"/>
    </source>
</evidence>
<keyword evidence="4" id="KW-1185">Reference proteome</keyword>
<dbReference type="PROSITE" id="PS50119">
    <property type="entry name" value="ZF_BBOX"/>
    <property type="match status" value="1"/>
</dbReference>
<protein>
    <recommendedName>
        <fullName evidence="2">B box-type domain-containing protein</fullName>
    </recommendedName>
</protein>
<dbReference type="PANTHER" id="PTHR25462:SF304">
    <property type="entry name" value="BONUS, ISOFORM C"/>
    <property type="match status" value="1"/>
</dbReference>
<keyword evidence="1" id="KW-0479">Metal-binding</keyword>
<dbReference type="SMART" id="SM00336">
    <property type="entry name" value="BBOX"/>
    <property type="match status" value="1"/>
</dbReference>
<keyword evidence="1" id="KW-0862">Zinc</keyword>
<evidence type="ECO:0000313" key="3">
    <source>
        <dbReference type="EMBL" id="CAG2065648.1"/>
    </source>
</evidence>
<keyword evidence="1" id="KW-0863">Zinc-finger</keyword>
<comment type="caution">
    <text evidence="3">The sequence shown here is derived from an EMBL/GenBank/DDBJ whole genome shotgun (WGS) entry which is preliminary data.</text>
</comment>
<dbReference type="Pfam" id="PF00643">
    <property type="entry name" value="zf-B_box"/>
    <property type="match status" value="1"/>
</dbReference>